<evidence type="ECO:0000256" key="4">
    <source>
        <dbReference type="SAM" id="SignalP"/>
    </source>
</evidence>
<accession>A0A7W4IWE5</accession>
<keyword evidence="1" id="KW-0479">Metal-binding</keyword>
<gene>
    <name evidence="8" type="ORF">HLH36_18450</name>
</gene>
<dbReference type="AlphaFoldDB" id="A0A7W4IWE5"/>
<dbReference type="PANTHER" id="PTHR11709">
    <property type="entry name" value="MULTI-COPPER OXIDASE"/>
    <property type="match status" value="1"/>
</dbReference>
<dbReference type="Pfam" id="PF07732">
    <property type="entry name" value="Cu-oxidase_3"/>
    <property type="match status" value="1"/>
</dbReference>
<feature type="signal peptide" evidence="4">
    <location>
        <begin position="1"/>
        <end position="27"/>
    </location>
</feature>
<dbReference type="GO" id="GO:0016491">
    <property type="term" value="F:oxidoreductase activity"/>
    <property type="evidence" value="ECO:0007669"/>
    <property type="project" value="UniProtKB-KW"/>
</dbReference>
<feature type="chain" id="PRO_5031473380" evidence="4">
    <location>
        <begin position="28"/>
        <end position="456"/>
    </location>
</feature>
<dbReference type="InterPro" id="IPR045087">
    <property type="entry name" value="Cu-oxidase_fam"/>
</dbReference>
<evidence type="ECO:0000256" key="3">
    <source>
        <dbReference type="ARBA" id="ARBA00023008"/>
    </source>
</evidence>
<dbReference type="Pfam" id="PF00394">
    <property type="entry name" value="Cu-oxidase"/>
    <property type="match status" value="1"/>
</dbReference>
<protein>
    <submittedName>
        <fullName evidence="8">Multicopper oxidase domain-containing protein</fullName>
    </submittedName>
</protein>
<dbReference type="InterPro" id="IPR011706">
    <property type="entry name" value="Cu-oxidase_C"/>
</dbReference>
<keyword evidence="3" id="KW-0186">Copper</keyword>
<dbReference type="InterPro" id="IPR001117">
    <property type="entry name" value="Cu-oxidase_2nd"/>
</dbReference>
<dbReference type="InterPro" id="IPR011707">
    <property type="entry name" value="Cu-oxidase-like_N"/>
</dbReference>
<dbReference type="SUPFAM" id="SSF49503">
    <property type="entry name" value="Cupredoxins"/>
    <property type="match status" value="3"/>
</dbReference>
<evidence type="ECO:0000256" key="2">
    <source>
        <dbReference type="ARBA" id="ARBA00023002"/>
    </source>
</evidence>
<reference evidence="8 9" key="1">
    <citation type="submission" date="2020-04" db="EMBL/GenBank/DDBJ databases">
        <title>Description of novel Gluconacetobacter.</title>
        <authorList>
            <person name="Sombolestani A."/>
        </authorList>
    </citation>
    <scope>NUCLEOTIDE SEQUENCE [LARGE SCALE GENOMIC DNA]</scope>
    <source>
        <strain evidence="8 9">LMG 27801</strain>
    </source>
</reference>
<dbReference type="GO" id="GO:0005507">
    <property type="term" value="F:copper ion binding"/>
    <property type="evidence" value="ECO:0007669"/>
    <property type="project" value="InterPro"/>
</dbReference>
<keyword evidence="9" id="KW-1185">Reference proteome</keyword>
<organism evidence="8 9">
    <name type="scientific">Gluconacetobacter aggeris</name>
    <dbReference type="NCBI Taxonomy" id="1286186"/>
    <lineage>
        <taxon>Bacteria</taxon>
        <taxon>Pseudomonadati</taxon>
        <taxon>Pseudomonadota</taxon>
        <taxon>Alphaproteobacteria</taxon>
        <taxon>Acetobacterales</taxon>
        <taxon>Acetobacteraceae</taxon>
        <taxon>Gluconacetobacter</taxon>
    </lineage>
</organism>
<name>A0A7W4IWE5_9PROT</name>
<evidence type="ECO:0000256" key="1">
    <source>
        <dbReference type="ARBA" id="ARBA00022723"/>
    </source>
</evidence>
<keyword evidence="4" id="KW-0732">Signal</keyword>
<evidence type="ECO:0000259" key="7">
    <source>
        <dbReference type="Pfam" id="PF07732"/>
    </source>
</evidence>
<evidence type="ECO:0000313" key="8">
    <source>
        <dbReference type="EMBL" id="MBB2170299.1"/>
    </source>
</evidence>
<proteinExistence type="predicted"/>
<dbReference type="Pfam" id="PF07731">
    <property type="entry name" value="Cu-oxidase_2"/>
    <property type="match status" value="1"/>
</dbReference>
<evidence type="ECO:0000259" key="6">
    <source>
        <dbReference type="Pfam" id="PF07731"/>
    </source>
</evidence>
<sequence>MRPLLLTRRQALAAALTAAALPARLHAASRPSLLYPDDPIRLIIEQSNVELGRGIIIPTTTYNGTVPGPLLKFSPTRPAVVHVTNTSAKAELVHWHGLHIPGPVDGAMEEGSPMIPPGQTGVYDFMPGPSGTRWYHTHVMAGQDLNAGGYSGQFGFIDIDDGRFPASYDREVFLAVHHWNGALCDMGAPVSDQMVCYRYATFNGRLFSAAEPLRVRMGERIRFRFVNASATQNTAIAFPGHRFRIIALDGNPVPTQASVDVIRLGVAERVDAIVEMNNPGVWMLGATNDTERASGLALAIEYAGRTGPARWIPPTRHDWDYRLFAEPGVGTQPEIDEVIPMIISKRFLKKEGMDEWRINSQVFEDAPIMRLVRGRRYRFRFFNASREDHPVHLHRHSFEITAISGRPVSGVIKDTVVLPLYGSLDVDLHADNPGLSLFHCHQQIHMDYGFMRLISY</sequence>
<dbReference type="Proteomes" id="UP000559860">
    <property type="component" value="Unassembled WGS sequence"/>
</dbReference>
<feature type="domain" description="Plastocyanin-like" evidence="6">
    <location>
        <begin position="354"/>
        <end position="452"/>
    </location>
</feature>
<dbReference type="PANTHER" id="PTHR11709:SF394">
    <property type="entry name" value="FI03373P-RELATED"/>
    <property type="match status" value="1"/>
</dbReference>
<evidence type="ECO:0000313" key="9">
    <source>
        <dbReference type="Proteomes" id="UP000559860"/>
    </source>
</evidence>
<dbReference type="InterPro" id="IPR008972">
    <property type="entry name" value="Cupredoxin"/>
</dbReference>
<dbReference type="RefSeq" id="WP_182987744.1">
    <property type="nucleotide sequence ID" value="NZ_JABEQD010000021.1"/>
</dbReference>
<comment type="caution">
    <text evidence="8">The sequence shown here is derived from an EMBL/GenBank/DDBJ whole genome shotgun (WGS) entry which is preliminary data.</text>
</comment>
<dbReference type="Gene3D" id="2.60.40.420">
    <property type="entry name" value="Cupredoxins - blue copper proteins"/>
    <property type="match status" value="3"/>
</dbReference>
<evidence type="ECO:0000259" key="5">
    <source>
        <dbReference type="Pfam" id="PF00394"/>
    </source>
</evidence>
<keyword evidence="2" id="KW-0560">Oxidoreductase</keyword>
<feature type="domain" description="Plastocyanin-like" evidence="7">
    <location>
        <begin position="58"/>
        <end position="157"/>
    </location>
</feature>
<dbReference type="EMBL" id="JABEQD010000021">
    <property type="protein sequence ID" value="MBB2170299.1"/>
    <property type="molecule type" value="Genomic_DNA"/>
</dbReference>
<feature type="domain" description="Plastocyanin-like" evidence="5">
    <location>
        <begin position="207"/>
        <end position="295"/>
    </location>
</feature>